<dbReference type="PANTHER" id="PTHR48050">
    <property type="entry name" value="STEROL 3-BETA-GLUCOSYLTRANSFERASE"/>
    <property type="match status" value="1"/>
</dbReference>
<feature type="domain" description="Erythromycin biosynthesis protein CIII-like C-terminal" evidence="1">
    <location>
        <begin position="283"/>
        <end position="372"/>
    </location>
</feature>
<dbReference type="Pfam" id="PF06722">
    <property type="entry name" value="EryCIII-like_C"/>
    <property type="match status" value="1"/>
</dbReference>
<dbReference type="CDD" id="cd03784">
    <property type="entry name" value="GT1_Gtf-like"/>
    <property type="match status" value="1"/>
</dbReference>
<reference evidence="2 3" key="1">
    <citation type="journal article" date="2020" name="ISME J.">
        <title>Comparative genomics reveals insights into cyanobacterial evolution and habitat adaptation.</title>
        <authorList>
            <person name="Chen M.Y."/>
            <person name="Teng W.K."/>
            <person name="Zhao L."/>
            <person name="Hu C.X."/>
            <person name="Zhou Y.K."/>
            <person name="Han B.P."/>
            <person name="Song L.R."/>
            <person name="Shu W.S."/>
        </authorList>
    </citation>
    <scope>NUCLEOTIDE SEQUENCE [LARGE SCALE GENOMIC DNA]</scope>
    <source>
        <strain evidence="2 3">FACHB-252</strain>
    </source>
</reference>
<accession>A0ABR8H8Z8</accession>
<dbReference type="InterPro" id="IPR050426">
    <property type="entry name" value="Glycosyltransferase_28"/>
</dbReference>
<gene>
    <name evidence="2" type="ORF">H6G94_13695</name>
</gene>
<evidence type="ECO:0000313" key="3">
    <source>
        <dbReference type="Proteomes" id="UP000606396"/>
    </source>
</evidence>
<dbReference type="SUPFAM" id="SSF53756">
    <property type="entry name" value="UDP-Glycosyltransferase/glycogen phosphorylase"/>
    <property type="match status" value="1"/>
</dbReference>
<dbReference type="EMBL" id="JACJTC010000009">
    <property type="protein sequence ID" value="MBD2612317.1"/>
    <property type="molecule type" value="Genomic_DNA"/>
</dbReference>
<comment type="caution">
    <text evidence="2">The sequence shown here is derived from an EMBL/GenBank/DDBJ whole genome shotgun (WGS) entry which is preliminary data.</text>
</comment>
<organism evidence="2 3">
    <name type="scientific">Nostoc punctiforme FACHB-252</name>
    <dbReference type="NCBI Taxonomy" id="1357509"/>
    <lineage>
        <taxon>Bacteria</taxon>
        <taxon>Bacillati</taxon>
        <taxon>Cyanobacteriota</taxon>
        <taxon>Cyanophyceae</taxon>
        <taxon>Nostocales</taxon>
        <taxon>Nostocaceae</taxon>
        <taxon>Nostoc</taxon>
    </lineage>
</organism>
<name>A0ABR8H8Z8_NOSPU</name>
<protein>
    <submittedName>
        <fullName evidence="2">Glycosyltransferase family 1 protein</fullName>
    </submittedName>
</protein>
<dbReference type="PANTHER" id="PTHR48050:SF13">
    <property type="entry name" value="STEROL 3-BETA-GLUCOSYLTRANSFERASE UGT80A2"/>
    <property type="match status" value="1"/>
</dbReference>
<proteinExistence type="predicted"/>
<dbReference type="InterPro" id="IPR002213">
    <property type="entry name" value="UDP_glucos_trans"/>
</dbReference>
<evidence type="ECO:0000313" key="2">
    <source>
        <dbReference type="EMBL" id="MBD2612317.1"/>
    </source>
</evidence>
<dbReference type="Gene3D" id="3.40.50.2000">
    <property type="entry name" value="Glycogen Phosphorylase B"/>
    <property type="match status" value="3"/>
</dbReference>
<evidence type="ECO:0000259" key="1">
    <source>
        <dbReference type="Pfam" id="PF06722"/>
    </source>
</evidence>
<dbReference type="RefSeq" id="WP_190949861.1">
    <property type="nucleotide sequence ID" value="NZ_JACJTC010000009.1"/>
</dbReference>
<keyword evidence="3" id="KW-1185">Reference proteome</keyword>
<dbReference type="Proteomes" id="UP000606396">
    <property type="component" value="Unassembled WGS sequence"/>
</dbReference>
<sequence length="387" mass="43416">MSTIVITSYGTLGDYLPYIALGKVLKTRGHQVKMVVNESIYPYVLKARLEPLAIGRPNLGPQEVQRHAKLWNHLPLLRTESPDKEKFISAEFVHDMRLSVDCLLEACNGADMVISCILQDAVAALVADIYDISYVRSSVTPFPLCFPRPETEEEIDAGSWENNKDFGRFILAASPYFCQLLPEYSQVYQTGFWFYEDPDWSSWEPSKELREFVEQEPKPLVLSYSSIPAVNPQEIVEVHVRAAAKLGRRIVIQQGWAGFNESYLPSDINRDKVMFLDGLISHDWLLSRAAAFITHGGVGSIARSLRNGCPVLVEPLGHDQFYNALQALKLGVGSVMDSQKLTVDGIANVLQKKILTRDYQKRAVEVGEKINAEQGLIVASDLIESWL</sequence>
<dbReference type="InterPro" id="IPR010610">
    <property type="entry name" value="EryCIII-like_C"/>
</dbReference>